<dbReference type="VEuPathDB" id="FungiDB:I7I53_03000"/>
<evidence type="ECO:0000313" key="1">
    <source>
        <dbReference type="EMBL" id="QSS55188.1"/>
    </source>
</evidence>
<proteinExistence type="predicted"/>
<name>A0A8A1LLI5_AJEC8</name>
<organism evidence="1 2">
    <name type="scientific">Ajellomyces capsulatus (strain H88)</name>
    <name type="common">Darling's disease fungus</name>
    <name type="synonym">Histoplasma capsulatum</name>
    <dbReference type="NCBI Taxonomy" id="544711"/>
    <lineage>
        <taxon>Eukaryota</taxon>
        <taxon>Fungi</taxon>
        <taxon>Dikarya</taxon>
        <taxon>Ascomycota</taxon>
        <taxon>Pezizomycotina</taxon>
        <taxon>Eurotiomycetes</taxon>
        <taxon>Eurotiomycetidae</taxon>
        <taxon>Onygenales</taxon>
        <taxon>Ajellomycetaceae</taxon>
        <taxon>Histoplasma</taxon>
    </lineage>
</organism>
<sequence>MRMNNRESGCISACFFFRTGFSVNLTGSINHACLVGPFVPGRKKAFIFSLNDQHCNYPTR</sequence>
<gene>
    <name evidence="1" type="ORF">I7I53_03000</name>
</gene>
<evidence type="ECO:0000313" key="2">
    <source>
        <dbReference type="Proteomes" id="UP000663419"/>
    </source>
</evidence>
<dbReference type="AlphaFoldDB" id="A0A8A1LLI5"/>
<reference evidence="1" key="1">
    <citation type="submission" date="2021-01" db="EMBL/GenBank/DDBJ databases">
        <title>Chromosome-level genome assembly of a human fungal pathogen reveals clustering of transcriptionally co-regulated genes.</title>
        <authorList>
            <person name="Voorhies M."/>
            <person name="Cohen S."/>
            <person name="Shea T.P."/>
            <person name="Petrus S."/>
            <person name="Munoz J.F."/>
            <person name="Poplawski S."/>
            <person name="Goldman W.E."/>
            <person name="Michael T."/>
            <person name="Cuomo C.A."/>
            <person name="Sil A."/>
            <person name="Beyhan S."/>
        </authorList>
    </citation>
    <scope>NUCLEOTIDE SEQUENCE</scope>
    <source>
        <strain evidence="1">H88</strain>
    </source>
</reference>
<dbReference type="Proteomes" id="UP000663419">
    <property type="component" value="Chromosome 4"/>
</dbReference>
<protein>
    <submittedName>
        <fullName evidence="1">Uncharacterized protein</fullName>
    </submittedName>
</protein>
<dbReference type="EMBL" id="CP069105">
    <property type="protein sequence ID" value="QSS55188.1"/>
    <property type="molecule type" value="Genomic_DNA"/>
</dbReference>
<accession>A0A8A1LLI5</accession>